<dbReference type="InterPro" id="IPR027417">
    <property type="entry name" value="P-loop_NTPase"/>
</dbReference>
<keyword evidence="3" id="KW-0067">ATP-binding</keyword>
<evidence type="ECO:0000256" key="2">
    <source>
        <dbReference type="ARBA" id="ARBA00022801"/>
    </source>
</evidence>
<dbReference type="InterPro" id="IPR050628">
    <property type="entry name" value="SNF2_RAD54_helicase_TF"/>
</dbReference>
<dbReference type="OrthoDB" id="428686at2759"/>
<dbReference type="AlphaFoldDB" id="A0A812W310"/>
<name>A0A812W310_SYMPI</name>
<accession>A0A812W310</accession>
<proteinExistence type="predicted"/>
<dbReference type="GO" id="GO:0006281">
    <property type="term" value="P:DNA repair"/>
    <property type="evidence" value="ECO:0007669"/>
    <property type="project" value="TreeGrafter"/>
</dbReference>
<feature type="region of interest" description="Disordered" evidence="4">
    <location>
        <begin position="165"/>
        <end position="231"/>
    </location>
</feature>
<evidence type="ECO:0000256" key="1">
    <source>
        <dbReference type="ARBA" id="ARBA00022741"/>
    </source>
</evidence>
<dbReference type="PANTHER" id="PTHR45626:SF26">
    <property type="entry name" value="FAMILY HELICASE, PUTATIVE (AFU_ORTHOLOGUE AFUA_2G09120)-RELATED"/>
    <property type="match status" value="1"/>
</dbReference>
<dbReference type="GO" id="GO:0008094">
    <property type="term" value="F:ATP-dependent activity, acting on DNA"/>
    <property type="evidence" value="ECO:0007669"/>
    <property type="project" value="TreeGrafter"/>
</dbReference>
<dbReference type="SUPFAM" id="SSF52540">
    <property type="entry name" value="P-loop containing nucleoside triphosphate hydrolases"/>
    <property type="match status" value="1"/>
</dbReference>
<dbReference type="GO" id="GO:0005634">
    <property type="term" value="C:nucleus"/>
    <property type="evidence" value="ECO:0007669"/>
    <property type="project" value="TreeGrafter"/>
</dbReference>
<dbReference type="GO" id="GO:0005524">
    <property type="term" value="F:ATP binding"/>
    <property type="evidence" value="ECO:0007669"/>
    <property type="project" value="UniProtKB-KW"/>
</dbReference>
<dbReference type="PANTHER" id="PTHR45626">
    <property type="entry name" value="TRANSCRIPTION TERMINATION FACTOR 2-RELATED"/>
    <property type="match status" value="1"/>
</dbReference>
<feature type="compositionally biased region" description="Basic and acidic residues" evidence="4">
    <location>
        <begin position="222"/>
        <end position="231"/>
    </location>
</feature>
<dbReference type="InterPro" id="IPR000330">
    <property type="entry name" value="SNF2_N"/>
</dbReference>
<comment type="caution">
    <text evidence="6">The sequence shown here is derived from an EMBL/GenBank/DDBJ whole genome shotgun (WGS) entry which is preliminary data.</text>
</comment>
<reference evidence="6" key="1">
    <citation type="submission" date="2021-02" db="EMBL/GenBank/DDBJ databases">
        <authorList>
            <person name="Dougan E. K."/>
            <person name="Rhodes N."/>
            <person name="Thang M."/>
            <person name="Chan C."/>
        </authorList>
    </citation>
    <scope>NUCLEOTIDE SEQUENCE</scope>
</reference>
<dbReference type="InterPro" id="IPR038718">
    <property type="entry name" value="SNF2-like_sf"/>
</dbReference>
<feature type="non-terminal residue" evidence="6">
    <location>
        <position position="231"/>
    </location>
</feature>
<evidence type="ECO:0000313" key="7">
    <source>
        <dbReference type="Proteomes" id="UP000649617"/>
    </source>
</evidence>
<keyword evidence="2" id="KW-0378">Hydrolase</keyword>
<feature type="domain" description="SNF2 N-terminal" evidence="5">
    <location>
        <begin position="3"/>
        <end position="123"/>
    </location>
</feature>
<dbReference type="Pfam" id="PF00176">
    <property type="entry name" value="SNF2-rel_dom"/>
    <property type="match status" value="1"/>
</dbReference>
<keyword evidence="7" id="KW-1185">Reference proteome</keyword>
<protein>
    <submittedName>
        <fullName evidence="6">Shprh protein</fullName>
    </submittedName>
</protein>
<evidence type="ECO:0000313" key="6">
    <source>
        <dbReference type="EMBL" id="CAE7656818.1"/>
    </source>
</evidence>
<feature type="non-terminal residue" evidence="6">
    <location>
        <position position="1"/>
    </location>
</feature>
<evidence type="ECO:0000256" key="4">
    <source>
        <dbReference type="SAM" id="MobiDB-lite"/>
    </source>
</evidence>
<keyword evidence="1" id="KW-0547">Nucleotide-binding</keyword>
<gene>
    <name evidence="6" type="primary">Shprh</name>
    <name evidence="6" type="ORF">SPIL2461_LOCUS17667</name>
</gene>
<dbReference type="GO" id="GO:0016787">
    <property type="term" value="F:hydrolase activity"/>
    <property type="evidence" value="ECO:0007669"/>
    <property type="project" value="UniProtKB-KW"/>
</dbReference>
<organism evidence="6 7">
    <name type="scientific">Symbiodinium pilosum</name>
    <name type="common">Dinoflagellate</name>
    <dbReference type="NCBI Taxonomy" id="2952"/>
    <lineage>
        <taxon>Eukaryota</taxon>
        <taxon>Sar</taxon>
        <taxon>Alveolata</taxon>
        <taxon>Dinophyceae</taxon>
        <taxon>Suessiales</taxon>
        <taxon>Symbiodiniaceae</taxon>
        <taxon>Symbiodinium</taxon>
    </lineage>
</organism>
<evidence type="ECO:0000259" key="5">
    <source>
        <dbReference type="Pfam" id="PF00176"/>
    </source>
</evidence>
<dbReference type="Gene3D" id="3.40.50.10810">
    <property type="entry name" value="Tandem AAA-ATPase domain"/>
    <property type="match status" value="1"/>
</dbReference>
<evidence type="ECO:0000256" key="3">
    <source>
        <dbReference type="ARBA" id="ARBA00022840"/>
    </source>
</evidence>
<dbReference type="EMBL" id="CAJNIZ010043305">
    <property type="protein sequence ID" value="CAE7656818.1"/>
    <property type="molecule type" value="Genomic_DNA"/>
</dbReference>
<dbReference type="Proteomes" id="UP000649617">
    <property type="component" value="Unassembled WGS sequence"/>
</dbReference>
<feature type="compositionally biased region" description="Low complexity" evidence="4">
    <location>
        <begin position="167"/>
        <end position="181"/>
    </location>
</feature>
<sequence length="231" mass="25650">CLRCEYRDVKGGVLADAIGYGKTACTIGLIDKTKESPLPSVPTAFRGFIPSRATLVLVPTNLHKQWLSEITKFTGDALKVISVPTCAQLKRLTVKELSEADVVVSTYRLFYSAPYLRRLEELARESSFGFAFPKHKAGAHEREEWSQAYRSAFEALPGWAAKLGIDTEPTTPARRPVAAAENSELKGESKRRRGKVAKAMEVKEETQAEEVQGKRRRNKGAKAPEVKEETQ</sequence>